<evidence type="ECO:0000313" key="2">
    <source>
        <dbReference type="EMBL" id="KAG0468751.1"/>
    </source>
</evidence>
<comment type="caution">
    <text evidence="2">The sequence shown here is derived from an EMBL/GenBank/DDBJ whole genome shotgun (WGS) entry which is preliminary data.</text>
</comment>
<proteinExistence type="predicted"/>
<dbReference type="AlphaFoldDB" id="A0A835QDE5"/>
<dbReference type="EMBL" id="JADCNM010000009">
    <property type="protein sequence ID" value="KAG0468751.1"/>
    <property type="molecule type" value="Genomic_DNA"/>
</dbReference>
<feature type="region of interest" description="Disordered" evidence="1">
    <location>
        <begin position="27"/>
        <end position="55"/>
    </location>
</feature>
<gene>
    <name evidence="2" type="ORF">HPP92_018079</name>
</gene>
<sequence length="168" mass="18658">MRSFFPNIAFTSFKLFPLPPPSPLPNPIRLPVADSYKTTRSSSSSSKSPPSQTPELFHTRVVVSGPIHDLAVSRLSSALPPPRSQRPPLCFGDLLSLFAILMSIPERYHPGQLSLARRNRCLLLLPHAATDPHQLYTFALLVRHVIIETANDSKLLGKDPWTGDEDQQ</sequence>
<feature type="compositionally biased region" description="Low complexity" evidence="1">
    <location>
        <begin position="41"/>
        <end position="50"/>
    </location>
</feature>
<dbReference type="Proteomes" id="UP000639772">
    <property type="component" value="Chromosome 9"/>
</dbReference>
<evidence type="ECO:0000256" key="1">
    <source>
        <dbReference type="SAM" id="MobiDB-lite"/>
    </source>
</evidence>
<name>A0A835QDE5_VANPL</name>
<organism evidence="2 3">
    <name type="scientific">Vanilla planifolia</name>
    <name type="common">Vanilla</name>
    <dbReference type="NCBI Taxonomy" id="51239"/>
    <lineage>
        <taxon>Eukaryota</taxon>
        <taxon>Viridiplantae</taxon>
        <taxon>Streptophyta</taxon>
        <taxon>Embryophyta</taxon>
        <taxon>Tracheophyta</taxon>
        <taxon>Spermatophyta</taxon>
        <taxon>Magnoliopsida</taxon>
        <taxon>Liliopsida</taxon>
        <taxon>Asparagales</taxon>
        <taxon>Orchidaceae</taxon>
        <taxon>Vanilloideae</taxon>
        <taxon>Vanilleae</taxon>
        <taxon>Vanilla</taxon>
    </lineage>
</organism>
<accession>A0A835QDE5</accession>
<protein>
    <submittedName>
        <fullName evidence="2">Uncharacterized protein</fullName>
    </submittedName>
</protein>
<reference evidence="2 3" key="1">
    <citation type="journal article" date="2020" name="Nat. Food">
        <title>A phased Vanilla planifolia genome enables genetic improvement of flavour and production.</title>
        <authorList>
            <person name="Hasing T."/>
            <person name="Tang H."/>
            <person name="Brym M."/>
            <person name="Khazi F."/>
            <person name="Huang T."/>
            <person name="Chambers A.H."/>
        </authorList>
    </citation>
    <scope>NUCLEOTIDE SEQUENCE [LARGE SCALE GENOMIC DNA]</scope>
    <source>
        <tissue evidence="2">Leaf</tissue>
    </source>
</reference>
<evidence type="ECO:0000313" key="3">
    <source>
        <dbReference type="Proteomes" id="UP000639772"/>
    </source>
</evidence>